<evidence type="ECO:0000256" key="2">
    <source>
        <dbReference type="ARBA" id="ARBA00023125"/>
    </source>
</evidence>
<dbReference type="EMBL" id="JBHTCQ010000002">
    <property type="protein sequence ID" value="MFC7405455.1"/>
    <property type="molecule type" value="Genomic_DNA"/>
</dbReference>
<keyword evidence="3" id="KW-0804">Transcription</keyword>
<gene>
    <name evidence="5" type="ORF">ACFQQL_10090</name>
</gene>
<sequence>MLPRARREFLLRQLELRGSVRASDVARELGVSQVTVRRDIAELDAAGLLAQVHGGALPAVSRSTKPRAAESLIGVLVPSSTFYYPDVVAGMEATAHRHRARLVLGFSNYRPEVERERVQRLLDLGAQGIVLTPTTNREQPDDLAAWLESIPVPVVLMERHVDHTRMVRELDSVRTDHPYGALLAVDHLARLGHRRVGLALYRTPTARAIREGYRDAVVGLGLEEVPVTDLPGDEDPDLTPAIESLLEMYRERRIGAVLAHSDYHASQIVELAQLRGLRVPEDLAVIAYDDVIAEHASVPLTAVTPPRRELGQEALRLMVTRATASGQEAPRHVQLLPRLTVRGSCGSAA</sequence>
<evidence type="ECO:0000259" key="4">
    <source>
        <dbReference type="PROSITE" id="PS51000"/>
    </source>
</evidence>
<dbReference type="SUPFAM" id="SSF53822">
    <property type="entry name" value="Periplasmic binding protein-like I"/>
    <property type="match status" value="1"/>
</dbReference>
<reference evidence="6" key="1">
    <citation type="journal article" date="2019" name="Int. J. Syst. Evol. Microbiol.">
        <title>The Global Catalogue of Microorganisms (GCM) 10K type strain sequencing project: providing services to taxonomists for standard genome sequencing and annotation.</title>
        <authorList>
            <consortium name="The Broad Institute Genomics Platform"/>
            <consortium name="The Broad Institute Genome Sequencing Center for Infectious Disease"/>
            <person name="Wu L."/>
            <person name="Ma J."/>
        </authorList>
    </citation>
    <scope>NUCLEOTIDE SEQUENCE [LARGE SCALE GENOMIC DNA]</scope>
    <source>
        <strain evidence="6">JCM 1490</strain>
    </source>
</reference>
<dbReference type="InterPro" id="IPR036390">
    <property type="entry name" value="WH_DNA-bd_sf"/>
</dbReference>
<dbReference type="Proteomes" id="UP001596455">
    <property type="component" value="Unassembled WGS sequence"/>
</dbReference>
<name>A0ABW2Q7G4_9MICO</name>
<protein>
    <submittedName>
        <fullName evidence="5">LacI family DNA-binding transcriptional regulator</fullName>
    </submittedName>
</protein>
<dbReference type="PROSITE" id="PS00894">
    <property type="entry name" value="HTH_DEOR_1"/>
    <property type="match status" value="1"/>
</dbReference>
<dbReference type="InterPro" id="IPR018356">
    <property type="entry name" value="Tscrpt_reg_HTH_DeoR_CS"/>
</dbReference>
<dbReference type="SMART" id="SM00420">
    <property type="entry name" value="HTH_DEOR"/>
    <property type="match status" value="1"/>
</dbReference>
<dbReference type="PROSITE" id="PS51000">
    <property type="entry name" value="HTH_DEOR_2"/>
    <property type="match status" value="1"/>
</dbReference>
<dbReference type="Pfam" id="PF08220">
    <property type="entry name" value="HTH_DeoR"/>
    <property type="match status" value="1"/>
</dbReference>
<dbReference type="PANTHER" id="PTHR30146:SF155">
    <property type="entry name" value="ALANINE RACEMASE"/>
    <property type="match status" value="1"/>
</dbReference>
<dbReference type="PRINTS" id="PR00037">
    <property type="entry name" value="HTHLACR"/>
</dbReference>
<evidence type="ECO:0000313" key="5">
    <source>
        <dbReference type="EMBL" id="MFC7405455.1"/>
    </source>
</evidence>
<feature type="domain" description="HTH deoR-type" evidence="4">
    <location>
        <begin position="3"/>
        <end position="58"/>
    </location>
</feature>
<dbReference type="InterPro" id="IPR046335">
    <property type="entry name" value="LacI/GalR-like_sensor"/>
</dbReference>
<organism evidence="5 6">
    <name type="scientific">Georgenia alba</name>
    <dbReference type="NCBI Taxonomy" id="2233858"/>
    <lineage>
        <taxon>Bacteria</taxon>
        <taxon>Bacillati</taxon>
        <taxon>Actinomycetota</taxon>
        <taxon>Actinomycetes</taxon>
        <taxon>Micrococcales</taxon>
        <taxon>Bogoriellaceae</taxon>
        <taxon>Georgenia</taxon>
    </lineage>
</organism>
<dbReference type="GO" id="GO:0003677">
    <property type="term" value="F:DNA binding"/>
    <property type="evidence" value="ECO:0007669"/>
    <property type="project" value="UniProtKB-KW"/>
</dbReference>
<dbReference type="Pfam" id="PF13377">
    <property type="entry name" value="Peripla_BP_3"/>
    <property type="match status" value="1"/>
</dbReference>
<keyword evidence="6" id="KW-1185">Reference proteome</keyword>
<evidence type="ECO:0000256" key="3">
    <source>
        <dbReference type="ARBA" id="ARBA00023163"/>
    </source>
</evidence>
<dbReference type="InterPro" id="IPR028082">
    <property type="entry name" value="Peripla_BP_I"/>
</dbReference>
<dbReference type="InterPro" id="IPR001034">
    <property type="entry name" value="DeoR_HTH"/>
</dbReference>
<evidence type="ECO:0000313" key="6">
    <source>
        <dbReference type="Proteomes" id="UP001596455"/>
    </source>
</evidence>
<dbReference type="CDD" id="cd06267">
    <property type="entry name" value="PBP1_LacI_sugar_binding-like"/>
    <property type="match status" value="1"/>
</dbReference>
<keyword evidence="2 5" id="KW-0238">DNA-binding</keyword>
<keyword evidence="1" id="KW-0805">Transcription regulation</keyword>
<dbReference type="Gene3D" id="3.40.50.2300">
    <property type="match status" value="2"/>
</dbReference>
<dbReference type="SUPFAM" id="SSF46785">
    <property type="entry name" value="Winged helix' DNA-binding domain"/>
    <property type="match status" value="1"/>
</dbReference>
<dbReference type="InterPro" id="IPR036388">
    <property type="entry name" value="WH-like_DNA-bd_sf"/>
</dbReference>
<dbReference type="Gene3D" id="1.10.10.10">
    <property type="entry name" value="Winged helix-like DNA-binding domain superfamily/Winged helix DNA-binding domain"/>
    <property type="match status" value="1"/>
</dbReference>
<evidence type="ECO:0000256" key="1">
    <source>
        <dbReference type="ARBA" id="ARBA00023015"/>
    </source>
</evidence>
<proteinExistence type="predicted"/>
<accession>A0ABW2Q7G4</accession>
<dbReference type="PANTHER" id="PTHR30146">
    <property type="entry name" value="LACI-RELATED TRANSCRIPTIONAL REPRESSOR"/>
    <property type="match status" value="1"/>
</dbReference>
<dbReference type="RefSeq" id="WP_382393910.1">
    <property type="nucleotide sequence ID" value="NZ_JBHTCQ010000002.1"/>
</dbReference>
<comment type="caution">
    <text evidence="5">The sequence shown here is derived from an EMBL/GenBank/DDBJ whole genome shotgun (WGS) entry which is preliminary data.</text>
</comment>